<keyword evidence="2" id="KW-1133">Transmembrane helix</keyword>
<feature type="domain" description="TORTIFOLIA1/SINE1-2 N-terminal" evidence="3">
    <location>
        <begin position="10"/>
        <end position="282"/>
    </location>
</feature>
<dbReference type="InterPro" id="IPR011989">
    <property type="entry name" value="ARM-like"/>
</dbReference>
<dbReference type="FunFam" id="1.25.10.10:FF:000549">
    <property type="entry name" value="ARM repeat superfamily protein"/>
    <property type="match status" value="1"/>
</dbReference>
<dbReference type="Gene3D" id="1.25.10.10">
    <property type="entry name" value="Leucine-rich Repeat Variant"/>
    <property type="match status" value="1"/>
</dbReference>
<name>A0A8X8YBR5_SALSN</name>
<dbReference type="EMBL" id="PNBA02000003">
    <property type="protein sequence ID" value="KAG6429638.1"/>
    <property type="molecule type" value="Genomic_DNA"/>
</dbReference>
<evidence type="ECO:0000313" key="5">
    <source>
        <dbReference type="Proteomes" id="UP000298416"/>
    </source>
</evidence>
<dbReference type="PANTHER" id="PTHR31355">
    <property type="entry name" value="MICROTUBULE-ASSOCIATED PROTEIN TORTIFOLIA1"/>
    <property type="match status" value="1"/>
</dbReference>
<dbReference type="PANTHER" id="PTHR31355:SF28">
    <property type="entry name" value="MICROTUBULE-ASSOCIATED PROTEIN TORTIFOLIA1-LIKE"/>
    <property type="match status" value="1"/>
</dbReference>
<dbReference type="SUPFAM" id="SSF48371">
    <property type="entry name" value="ARM repeat"/>
    <property type="match status" value="1"/>
</dbReference>
<comment type="caution">
    <text evidence="4">The sequence shown here is derived from an EMBL/GenBank/DDBJ whole genome shotgun (WGS) entry which is preliminary data.</text>
</comment>
<accession>A0A8X8YBR5</accession>
<keyword evidence="2" id="KW-0812">Transmembrane</keyword>
<sequence length="539" mass="59015">MAITKPSSGDLKSRVNTCIDKLSDRDTLSMASNELESIARTLPNDAFAPFLNCLSATDSSEKSPVRRQCVRLISVLSAAHGDALSPHVSKMISAVLRRLRDPDSAVRAACVEAVSSISAHVTSPPLFAAILKPLAEALFHEQDSKAQIGAALCLAAAVEAAPDPDSAEMRRLLPRVLKLARRDGCKAKPALLALVGCIVSTDCVKSKSLFISTVSTAVDFLSSDDWAARKEAAEVLEKAAMADCNLSLQFKASCLAALENRRFDKVKLVREKMNRALEIWKDLPEQSEALSSPNVQSDTSSAGYYSPSSETPQLRKMHPPRSPASSCSSSTSSSRRSTLGNEDAKPRIPTASNKFNVKKDTRARVVPCDSSDNIKDDFESENENEFEFEDMSLIRRQLQQIESQQSNLFSLLQRYIGSSQKGMSSLEKRVDGLEKVLGVMSEDFALPTRRISTTSEELGNACCMIPGREFLSPKFWRRGESVNLKLESSFSSSHGNGIMLKDAKIITRLDTKRDEAKEKVLSSVALLFLGLFIFVLLRI</sequence>
<dbReference type="Pfam" id="PF24714">
    <property type="entry name" value="TOR1L1_N"/>
    <property type="match status" value="1"/>
</dbReference>
<dbReference type="InterPro" id="IPR016024">
    <property type="entry name" value="ARM-type_fold"/>
</dbReference>
<proteinExistence type="predicted"/>
<feature type="region of interest" description="Disordered" evidence="1">
    <location>
        <begin position="288"/>
        <end position="356"/>
    </location>
</feature>
<evidence type="ECO:0000256" key="1">
    <source>
        <dbReference type="SAM" id="MobiDB-lite"/>
    </source>
</evidence>
<organism evidence="4">
    <name type="scientific">Salvia splendens</name>
    <name type="common">Scarlet sage</name>
    <dbReference type="NCBI Taxonomy" id="180675"/>
    <lineage>
        <taxon>Eukaryota</taxon>
        <taxon>Viridiplantae</taxon>
        <taxon>Streptophyta</taxon>
        <taxon>Embryophyta</taxon>
        <taxon>Tracheophyta</taxon>
        <taxon>Spermatophyta</taxon>
        <taxon>Magnoliopsida</taxon>
        <taxon>eudicotyledons</taxon>
        <taxon>Gunneridae</taxon>
        <taxon>Pentapetalae</taxon>
        <taxon>asterids</taxon>
        <taxon>lamiids</taxon>
        <taxon>Lamiales</taxon>
        <taxon>Lamiaceae</taxon>
        <taxon>Nepetoideae</taxon>
        <taxon>Mentheae</taxon>
        <taxon>Salviinae</taxon>
        <taxon>Salvia</taxon>
        <taxon>Salvia subgen. Calosphace</taxon>
        <taxon>core Calosphace</taxon>
    </lineage>
</organism>
<gene>
    <name evidence="4" type="ORF">SASPL_107690</name>
</gene>
<evidence type="ECO:0000259" key="3">
    <source>
        <dbReference type="Pfam" id="PF24714"/>
    </source>
</evidence>
<feature type="compositionally biased region" description="Low complexity" evidence="1">
    <location>
        <begin position="323"/>
        <end position="337"/>
    </location>
</feature>
<feature type="compositionally biased region" description="Polar residues" evidence="1">
    <location>
        <begin position="288"/>
        <end position="312"/>
    </location>
</feature>
<evidence type="ECO:0000313" key="4">
    <source>
        <dbReference type="EMBL" id="KAG6429638.1"/>
    </source>
</evidence>
<feature type="transmembrane region" description="Helical" evidence="2">
    <location>
        <begin position="520"/>
        <end position="537"/>
    </location>
</feature>
<dbReference type="GO" id="GO:0005874">
    <property type="term" value="C:microtubule"/>
    <property type="evidence" value="ECO:0007669"/>
    <property type="project" value="InterPro"/>
</dbReference>
<dbReference type="InterPro" id="IPR057600">
    <property type="entry name" value="TORTIFOLIA1/SINE1-2_N"/>
</dbReference>
<dbReference type="AlphaFoldDB" id="A0A8X8YBR5"/>
<dbReference type="Proteomes" id="UP000298416">
    <property type="component" value="Unassembled WGS sequence"/>
</dbReference>
<reference evidence="4" key="2">
    <citation type="submission" date="2020-08" db="EMBL/GenBank/DDBJ databases">
        <title>Plant Genome Project.</title>
        <authorList>
            <person name="Zhang R.-G."/>
        </authorList>
    </citation>
    <scope>NUCLEOTIDE SEQUENCE</scope>
    <source>
        <strain evidence="4">Huo1</strain>
        <tissue evidence="4">Leaf</tissue>
    </source>
</reference>
<keyword evidence="2" id="KW-0472">Membrane</keyword>
<reference evidence="4" key="1">
    <citation type="submission" date="2018-01" db="EMBL/GenBank/DDBJ databases">
        <authorList>
            <person name="Mao J.F."/>
        </authorList>
    </citation>
    <scope>NUCLEOTIDE SEQUENCE</scope>
    <source>
        <strain evidence="4">Huo1</strain>
        <tissue evidence="4">Leaf</tissue>
    </source>
</reference>
<evidence type="ECO:0000256" key="2">
    <source>
        <dbReference type="SAM" id="Phobius"/>
    </source>
</evidence>
<protein>
    <recommendedName>
        <fullName evidence="3">TORTIFOLIA1/SINE1-2 N-terminal domain-containing protein</fullName>
    </recommendedName>
</protein>
<dbReference type="InterPro" id="IPR033337">
    <property type="entry name" value="TORTIFOLIA1/SINE1-2"/>
</dbReference>
<dbReference type="GO" id="GO:0008017">
    <property type="term" value="F:microtubule binding"/>
    <property type="evidence" value="ECO:0007669"/>
    <property type="project" value="InterPro"/>
</dbReference>
<keyword evidence="5" id="KW-1185">Reference proteome</keyword>